<dbReference type="PANTHER" id="PTHR30204">
    <property type="entry name" value="REDOX-CYCLING DRUG-SENSING TRANSCRIPTIONAL ACTIVATOR SOXR"/>
    <property type="match status" value="1"/>
</dbReference>
<dbReference type="Pfam" id="PF13411">
    <property type="entry name" value="MerR_1"/>
    <property type="match status" value="1"/>
</dbReference>
<dbReference type="InterPro" id="IPR000551">
    <property type="entry name" value="MerR-type_HTH_dom"/>
</dbReference>
<keyword evidence="6" id="KW-1185">Reference proteome</keyword>
<feature type="domain" description="HTH merR-type" evidence="4">
    <location>
        <begin position="3"/>
        <end position="72"/>
    </location>
</feature>
<dbReference type="RefSeq" id="WP_406770500.1">
    <property type="nucleotide sequence ID" value="NZ_JBJHZZ010000012.1"/>
</dbReference>
<keyword evidence="2" id="KW-0238">DNA-binding</keyword>
<dbReference type="EMBL" id="JBJHZZ010000012">
    <property type="protein sequence ID" value="MFL0248068.1"/>
    <property type="molecule type" value="Genomic_DNA"/>
</dbReference>
<sequence length="128" mass="14951">MRTYSTSEIARIIWIHPNTVMLYEKWGCIVHVPRSKNGYRVYGEDEIKLLKVIKALRQENYSTQCIVRMLKKLKTISKENKMFLSKEAEESNDGLLSPLSEVESEVKELIDYIGELINKKQNFKAVQL</sequence>
<dbReference type="InterPro" id="IPR047057">
    <property type="entry name" value="MerR_fam"/>
</dbReference>
<keyword evidence="1" id="KW-0805">Transcription regulation</keyword>
<dbReference type="Gene3D" id="1.10.1660.10">
    <property type="match status" value="1"/>
</dbReference>
<dbReference type="PROSITE" id="PS50937">
    <property type="entry name" value="HTH_MERR_2"/>
    <property type="match status" value="1"/>
</dbReference>
<keyword evidence="3" id="KW-0804">Transcription</keyword>
<dbReference type="SUPFAM" id="SSF46955">
    <property type="entry name" value="Putative DNA-binding domain"/>
    <property type="match status" value="1"/>
</dbReference>
<dbReference type="SMART" id="SM00422">
    <property type="entry name" value="HTH_MERR"/>
    <property type="match status" value="1"/>
</dbReference>
<comment type="caution">
    <text evidence="5">The sequence shown here is derived from an EMBL/GenBank/DDBJ whole genome shotgun (WGS) entry which is preliminary data.</text>
</comment>
<protein>
    <submittedName>
        <fullName evidence="5">MerR family transcriptional regulator</fullName>
    </submittedName>
</protein>
<evidence type="ECO:0000256" key="2">
    <source>
        <dbReference type="ARBA" id="ARBA00023125"/>
    </source>
</evidence>
<reference evidence="5 6" key="1">
    <citation type="submission" date="2024-11" db="EMBL/GenBank/DDBJ databases">
        <authorList>
            <person name="Heng Y.C."/>
            <person name="Lim A.C.H."/>
            <person name="Lee J.K.Y."/>
            <person name="Kittelmann S."/>
        </authorList>
    </citation>
    <scope>NUCLEOTIDE SEQUENCE [LARGE SCALE GENOMIC DNA]</scope>
    <source>
        <strain evidence="5 6">WILCCON 0185</strain>
    </source>
</reference>
<proteinExistence type="predicted"/>
<dbReference type="Proteomes" id="UP001623591">
    <property type="component" value="Unassembled WGS sequence"/>
</dbReference>
<dbReference type="InterPro" id="IPR009061">
    <property type="entry name" value="DNA-bd_dom_put_sf"/>
</dbReference>
<evidence type="ECO:0000256" key="1">
    <source>
        <dbReference type="ARBA" id="ARBA00023015"/>
    </source>
</evidence>
<evidence type="ECO:0000313" key="6">
    <source>
        <dbReference type="Proteomes" id="UP001623591"/>
    </source>
</evidence>
<evidence type="ECO:0000256" key="3">
    <source>
        <dbReference type="ARBA" id="ARBA00023163"/>
    </source>
</evidence>
<gene>
    <name evidence="5" type="ORF">ACJDUG_13950</name>
</gene>
<name>A0ABW8T6E2_9CLOT</name>
<dbReference type="PANTHER" id="PTHR30204:SF94">
    <property type="entry name" value="HEAVY METAL-DEPENDENT TRANSCRIPTIONAL REGULATOR HI_0293-RELATED"/>
    <property type="match status" value="1"/>
</dbReference>
<organism evidence="5 6">
    <name type="scientific">Candidatus Clostridium stratigraminis</name>
    <dbReference type="NCBI Taxonomy" id="3381661"/>
    <lineage>
        <taxon>Bacteria</taxon>
        <taxon>Bacillati</taxon>
        <taxon>Bacillota</taxon>
        <taxon>Clostridia</taxon>
        <taxon>Eubacteriales</taxon>
        <taxon>Clostridiaceae</taxon>
        <taxon>Clostridium</taxon>
    </lineage>
</organism>
<accession>A0ABW8T6E2</accession>
<evidence type="ECO:0000259" key="4">
    <source>
        <dbReference type="PROSITE" id="PS50937"/>
    </source>
</evidence>
<evidence type="ECO:0000313" key="5">
    <source>
        <dbReference type="EMBL" id="MFL0248068.1"/>
    </source>
</evidence>